<reference evidence="1 2" key="1">
    <citation type="submission" date="2014-04" db="EMBL/GenBank/DDBJ databases">
        <authorList>
            <consortium name="DOE Joint Genome Institute"/>
            <person name="Kuo A."/>
            <person name="Kohler A."/>
            <person name="Jargeat P."/>
            <person name="Nagy L.G."/>
            <person name="Floudas D."/>
            <person name="Copeland A."/>
            <person name="Barry K.W."/>
            <person name="Cichocki N."/>
            <person name="Veneault-Fourrey C."/>
            <person name="LaButti K."/>
            <person name="Lindquist E.A."/>
            <person name="Lipzen A."/>
            <person name="Lundell T."/>
            <person name="Morin E."/>
            <person name="Murat C."/>
            <person name="Sun H."/>
            <person name="Tunlid A."/>
            <person name="Henrissat B."/>
            <person name="Grigoriev I.V."/>
            <person name="Hibbett D.S."/>
            <person name="Martin F."/>
            <person name="Nordberg H.P."/>
            <person name="Cantor M.N."/>
            <person name="Hua S.X."/>
        </authorList>
    </citation>
    <scope>NUCLEOTIDE SEQUENCE [LARGE SCALE GENOMIC DNA]</scope>
    <source>
        <strain evidence="1 2">Ve08.2h10</strain>
    </source>
</reference>
<name>A0A0D0CVS4_9AGAM</name>
<evidence type="ECO:0000313" key="1">
    <source>
        <dbReference type="EMBL" id="KIK75201.1"/>
    </source>
</evidence>
<gene>
    <name evidence="1" type="ORF">PAXRUDRAFT_19195</name>
</gene>
<sequence>MLIATQCFTCLPTAELPPDSLSTSSSALHPPILPHAHLEPFGHHQGAYPACARTLEGMPASLLPCPQD</sequence>
<dbReference type="HOGENOM" id="CLU_2794679_0_0_1"/>
<organism evidence="1 2">
    <name type="scientific">Paxillus rubicundulus Ve08.2h10</name>
    <dbReference type="NCBI Taxonomy" id="930991"/>
    <lineage>
        <taxon>Eukaryota</taxon>
        <taxon>Fungi</taxon>
        <taxon>Dikarya</taxon>
        <taxon>Basidiomycota</taxon>
        <taxon>Agaricomycotina</taxon>
        <taxon>Agaricomycetes</taxon>
        <taxon>Agaricomycetidae</taxon>
        <taxon>Boletales</taxon>
        <taxon>Paxilineae</taxon>
        <taxon>Paxillaceae</taxon>
        <taxon>Paxillus</taxon>
    </lineage>
</organism>
<dbReference type="EMBL" id="KN828273">
    <property type="protein sequence ID" value="KIK75201.1"/>
    <property type="molecule type" value="Genomic_DNA"/>
</dbReference>
<evidence type="ECO:0000313" key="2">
    <source>
        <dbReference type="Proteomes" id="UP000054538"/>
    </source>
</evidence>
<proteinExistence type="predicted"/>
<dbReference type="AlphaFoldDB" id="A0A0D0CVS4"/>
<accession>A0A0D0CVS4</accession>
<dbReference type="Proteomes" id="UP000054538">
    <property type="component" value="Unassembled WGS sequence"/>
</dbReference>
<dbReference type="InParanoid" id="A0A0D0CVS4"/>
<protein>
    <submittedName>
        <fullName evidence="1">Uncharacterized protein</fullName>
    </submittedName>
</protein>
<reference evidence="2" key="2">
    <citation type="submission" date="2015-01" db="EMBL/GenBank/DDBJ databases">
        <title>Evolutionary Origins and Diversification of the Mycorrhizal Mutualists.</title>
        <authorList>
            <consortium name="DOE Joint Genome Institute"/>
            <consortium name="Mycorrhizal Genomics Consortium"/>
            <person name="Kohler A."/>
            <person name="Kuo A."/>
            <person name="Nagy L.G."/>
            <person name="Floudas D."/>
            <person name="Copeland A."/>
            <person name="Barry K.W."/>
            <person name="Cichocki N."/>
            <person name="Veneault-Fourrey C."/>
            <person name="LaButti K."/>
            <person name="Lindquist E.A."/>
            <person name="Lipzen A."/>
            <person name="Lundell T."/>
            <person name="Morin E."/>
            <person name="Murat C."/>
            <person name="Riley R."/>
            <person name="Ohm R."/>
            <person name="Sun H."/>
            <person name="Tunlid A."/>
            <person name="Henrissat B."/>
            <person name="Grigoriev I.V."/>
            <person name="Hibbett D.S."/>
            <person name="Martin F."/>
        </authorList>
    </citation>
    <scope>NUCLEOTIDE SEQUENCE [LARGE SCALE GENOMIC DNA]</scope>
    <source>
        <strain evidence="2">Ve08.2h10</strain>
    </source>
</reference>
<keyword evidence="2" id="KW-1185">Reference proteome</keyword>